<feature type="region of interest" description="Disordered" evidence="1">
    <location>
        <begin position="305"/>
        <end position="356"/>
    </location>
</feature>
<dbReference type="OrthoDB" id="5422351at2759"/>
<feature type="region of interest" description="Disordered" evidence="1">
    <location>
        <begin position="120"/>
        <end position="167"/>
    </location>
</feature>
<dbReference type="Proteomes" id="UP000243515">
    <property type="component" value="Unassembled WGS sequence"/>
</dbReference>
<feature type="compositionally biased region" description="Basic and acidic residues" evidence="1">
    <location>
        <begin position="136"/>
        <end position="145"/>
    </location>
</feature>
<feature type="compositionally biased region" description="Polar residues" evidence="1">
    <location>
        <begin position="529"/>
        <end position="540"/>
    </location>
</feature>
<feature type="chain" id="PRO_5013257661" evidence="2">
    <location>
        <begin position="20"/>
        <end position="637"/>
    </location>
</feature>
<comment type="caution">
    <text evidence="3">The sequence shown here is derived from an EMBL/GenBank/DDBJ whole genome shotgun (WGS) entry which is preliminary data.</text>
</comment>
<evidence type="ECO:0000256" key="2">
    <source>
        <dbReference type="SAM" id="SignalP"/>
    </source>
</evidence>
<dbReference type="PANTHER" id="PTHR40625">
    <property type="entry name" value="GTP-BINDING PROTEIN ESDC-RELATED"/>
    <property type="match status" value="1"/>
</dbReference>
<organism evidence="3 4">
    <name type="scientific">Elaphomyces granulatus</name>
    <dbReference type="NCBI Taxonomy" id="519963"/>
    <lineage>
        <taxon>Eukaryota</taxon>
        <taxon>Fungi</taxon>
        <taxon>Dikarya</taxon>
        <taxon>Ascomycota</taxon>
        <taxon>Pezizomycotina</taxon>
        <taxon>Eurotiomycetes</taxon>
        <taxon>Eurotiomycetidae</taxon>
        <taxon>Eurotiales</taxon>
        <taxon>Elaphomycetaceae</taxon>
        <taxon>Elaphomyces</taxon>
    </lineage>
</organism>
<protein>
    <submittedName>
        <fullName evidence="3">Uncharacterized protein</fullName>
    </submittedName>
</protein>
<dbReference type="AlphaFoldDB" id="A0A232M2L2"/>
<feature type="region of interest" description="Disordered" evidence="1">
    <location>
        <begin position="437"/>
        <end position="552"/>
    </location>
</feature>
<feature type="region of interest" description="Disordered" evidence="1">
    <location>
        <begin position="274"/>
        <end position="293"/>
    </location>
</feature>
<feature type="compositionally biased region" description="Polar residues" evidence="1">
    <location>
        <begin position="497"/>
        <end position="511"/>
    </location>
</feature>
<proteinExistence type="predicted"/>
<gene>
    <name evidence="3" type="ORF">Egran_01660</name>
</gene>
<feature type="signal peptide" evidence="2">
    <location>
        <begin position="1"/>
        <end position="19"/>
    </location>
</feature>
<keyword evidence="2" id="KW-0732">Signal</keyword>
<keyword evidence="4" id="KW-1185">Reference proteome</keyword>
<reference evidence="3 4" key="1">
    <citation type="journal article" date="2015" name="Environ. Microbiol.">
        <title>Metagenome sequence of Elaphomyces granulatus from sporocarp tissue reveals Ascomycota ectomycorrhizal fingerprints of genome expansion and a Proteobacteria-rich microbiome.</title>
        <authorList>
            <person name="Quandt C.A."/>
            <person name="Kohler A."/>
            <person name="Hesse C.N."/>
            <person name="Sharpton T.J."/>
            <person name="Martin F."/>
            <person name="Spatafora J.W."/>
        </authorList>
    </citation>
    <scope>NUCLEOTIDE SEQUENCE [LARGE SCALE GENOMIC DNA]</scope>
    <source>
        <strain evidence="3 4">OSC145934</strain>
    </source>
</reference>
<evidence type="ECO:0000256" key="1">
    <source>
        <dbReference type="SAM" id="MobiDB-lite"/>
    </source>
</evidence>
<accession>A0A232M2L2</accession>
<evidence type="ECO:0000313" key="4">
    <source>
        <dbReference type="Proteomes" id="UP000243515"/>
    </source>
</evidence>
<dbReference type="PANTHER" id="PTHR40625:SF1">
    <property type="entry name" value="AMP-ACTIVATED PROTEIN KINASE GLYCOGEN-BINDING DOMAIN-CONTAINING PROTEIN"/>
    <property type="match status" value="1"/>
</dbReference>
<name>A0A232M2L2_9EURO</name>
<dbReference type="EMBL" id="NPHW01002873">
    <property type="protein sequence ID" value="OXV10578.1"/>
    <property type="molecule type" value="Genomic_DNA"/>
</dbReference>
<sequence>MASTTLMTFLLCTPSTVRSVELLGSWDNFNRSYPMKQDKRIGAGHWRGCHTFTDIVCDGTTDGWSPGRNGGLKMGGTYWYYYRLDGDVESYNKTEPITTLCPLLPGQPVNILHVPIVLPDSNSQHKRDGSISSQKSEIRTMDPQDKYMNPRTPPRPKPPRLKTSPPLYQEANCSWSSLLSSPLNVHGDRSVSQPVSATDNPKCCIAPKLKAARSVSPPKSRGLRAAFKHLAAVQPPNVAPEERHRGRPVARTDEIGHLAARSGSPHDDRCNYVDASNASSDYSSRVTSPEDSDIEGLGIERLPFRRPAMEKDSSPPAPIWSRRASKLGRRDPSPLSHCLRLDGPSQEIKFSSPSASNTKVLEPLEEVLSQQDTPLAIGATVSDGDPTSIPINHVEKRLPTLPNSPSSVMDEELRAMDAMNRVLDMEVLCSHFSDCTSRDDSATLAGSTNERSRFSEWSTDTELVSPASMTSSSTLNNDSQGCSPSSDVIAGPHLSSPLFQPSSSGPATPTLNPIAGSFSPVTVAHQSPALPSSARTFSFRTSDDEEDLGDVESNSKRHAAMFPGLTGIDRYSFFPTGSPMARPTSHQNDSTLNTPVPARKKDLDSEQFDSGVVFHSRAMRELIDELSYLGEMIQAGT</sequence>
<evidence type="ECO:0000313" key="3">
    <source>
        <dbReference type="EMBL" id="OXV10578.1"/>
    </source>
</evidence>
<feature type="compositionally biased region" description="Polar residues" evidence="1">
    <location>
        <begin position="274"/>
        <end position="289"/>
    </location>
</feature>
<feature type="compositionally biased region" description="Polar residues" evidence="1">
    <location>
        <begin position="444"/>
        <end position="486"/>
    </location>
</feature>